<dbReference type="InterPro" id="IPR013083">
    <property type="entry name" value="Znf_RING/FYVE/PHD"/>
</dbReference>
<evidence type="ECO:0000256" key="1">
    <source>
        <dbReference type="ARBA" id="ARBA00004496"/>
    </source>
</evidence>
<evidence type="ECO:0000256" key="2">
    <source>
        <dbReference type="ARBA" id="ARBA00022490"/>
    </source>
</evidence>
<evidence type="ECO:0000256" key="7">
    <source>
        <dbReference type="SAM" id="MobiDB-lite"/>
    </source>
</evidence>
<dbReference type="PANTHER" id="PTHR12983:SF9">
    <property type="entry name" value="E3 UBIQUITIN-PROTEIN LIGASE RNF10"/>
    <property type="match status" value="1"/>
</dbReference>
<feature type="compositionally biased region" description="Polar residues" evidence="7">
    <location>
        <begin position="1"/>
        <end position="24"/>
    </location>
</feature>
<feature type="region of interest" description="Disordered" evidence="7">
    <location>
        <begin position="45"/>
        <end position="162"/>
    </location>
</feature>
<dbReference type="InterPro" id="IPR018957">
    <property type="entry name" value="Znf_C3HC4_RING-type"/>
</dbReference>
<feature type="region of interest" description="Disordered" evidence="7">
    <location>
        <begin position="503"/>
        <end position="531"/>
    </location>
</feature>
<dbReference type="GO" id="GO:0000976">
    <property type="term" value="F:transcription cis-regulatory region binding"/>
    <property type="evidence" value="ECO:0007669"/>
    <property type="project" value="TreeGrafter"/>
</dbReference>
<dbReference type="PROSITE" id="PS50089">
    <property type="entry name" value="ZF_RING_2"/>
    <property type="match status" value="1"/>
</dbReference>
<gene>
    <name evidence="9" type="ORF">NE237_019554</name>
</gene>
<evidence type="ECO:0000313" key="10">
    <source>
        <dbReference type="Proteomes" id="UP001141806"/>
    </source>
</evidence>
<dbReference type="SUPFAM" id="SSF57850">
    <property type="entry name" value="RING/U-box"/>
    <property type="match status" value="1"/>
</dbReference>
<sequence length="788" mass="87415">MSISPTCANSSTPTSSQAISQNPTFDHGFTLPAPAQLIESPISLSNDTRTLGPVRTNYSSGHPTGVSCEGFESSGSVAEAKPISGESSKKVTHIRTPDGKRDSSHQNNGMGPSSHCTSVGRGKSSQLRYHQRGSSQSIGQLPGADCCPPSQRNNGSIGFQGTTTHSAVRKNQMMNANHLLNFYYDPISRPQPRIPPPRRQQKTKPYNKDLFLQANFKFVVLDTGSHALELMDPDKMLDWEDVVCVRYLTPVAVQCPICLESPLCPQITSCGHIFCFPCILRYLMMGEEDHKGDCWKKCPLCFMMISSKDLYTIYIHNVKQYHDGDFVKFVLLTRPKDSLIPLQKNRLRKEDFPLCNNDELYDSFSKFILTSDVETSVREAKSELDSWLARAESSLVDDIEKLPYVCAALEQLEHRKKCWSVRKGCSSSASLKYDTHTSHPSACKYDKAEAYGFLTADAGSPTDSEPFGPAFATPIVGFKNETKWSGSLDAENLEGEDYLAQTADMSESSEGQEELSSSYDDSILRRHSPGSRDVKEKDFYTFYQVVDGQHLILHPLNLKCLLHYYGGYDLLPSRISGKILQLETVTQSEAMRRRYRYLSHFSLTTAFQLCEIDLSEILPPDALSPFRDEIRKRGNQRKWLAKKEHEERVKAEAAAIHAMPMPVMVSSYSDSTFSMDDFEALGSSSVASSPPVVERKLFSDVTRLGFAAGHDSPSFKVEESTDSLCNTSMMGNASGLTGPRSTVTQSFANIISAPKSSESPEVPKMNGYGKKGKKPSRVLLSTAGGRRY</sequence>
<dbReference type="CDD" id="cd16536">
    <property type="entry name" value="RING-HC_RNF10"/>
    <property type="match status" value="1"/>
</dbReference>
<dbReference type="Gene3D" id="3.30.40.10">
    <property type="entry name" value="Zinc/RING finger domain, C3HC4 (zinc finger)"/>
    <property type="match status" value="1"/>
</dbReference>
<feature type="domain" description="RING-type" evidence="8">
    <location>
        <begin position="255"/>
        <end position="301"/>
    </location>
</feature>
<dbReference type="GO" id="GO:0005737">
    <property type="term" value="C:cytoplasm"/>
    <property type="evidence" value="ECO:0007669"/>
    <property type="project" value="UniProtKB-SubCell"/>
</dbReference>
<keyword evidence="3" id="KW-0479">Metal-binding</keyword>
<keyword evidence="2" id="KW-0963">Cytoplasm</keyword>
<feature type="region of interest" description="Disordered" evidence="7">
    <location>
        <begin position="754"/>
        <end position="788"/>
    </location>
</feature>
<organism evidence="9 10">
    <name type="scientific">Protea cynaroides</name>
    <dbReference type="NCBI Taxonomy" id="273540"/>
    <lineage>
        <taxon>Eukaryota</taxon>
        <taxon>Viridiplantae</taxon>
        <taxon>Streptophyta</taxon>
        <taxon>Embryophyta</taxon>
        <taxon>Tracheophyta</taxon>
        <taxon>Spermatophyta</taxon>
        <taxon>Magnoliopsida</taxon>
        <taxon>Proteales</taxon>
        <taxon>Proteaceae</taxon>
        <taxon>Protea</taxon>
    </lineage>
</organism>
<evidence type="ECO:0000313" key="9">
    <source>
        <dbReference type="EMBL" id="KAJ4959644.1"/>
    </source>
</evidence>
<dbReference type="InterPro" id="IPR039739">
    <property type="entry name" value="MAG2/RNF10"/>
</dbReference>
<evidence type="ECO:0000259" key="8">
    <source>
        <dbReference type="PROSITE" id="PS50089"/>
    </source>
</evidence>
<evidence type="ECO:0000256" key="6">
    <source>
        <dbReference type="PROSITE-ProRule" id="PRU00175"/>
    </source>
</evidence>
<dbReference type="PROSITE" id="PS00518">
    <property type="entry name" value="ZF_RING_1"/>
    <property type="match status" value="1"/>
</dbReference>
<dbReference type="FunFam" id="3.30.40.10:FF:000450">
    <property type="entry name" value="RING finger protein 10"/>
    <property type="match status" value="1"/>
</dbReference>
<comment type="caution">
    <text evidence="9">The sequence shown here is derived from an EMBL/GenBank/DDBJ whole genome shotgun (WGS) entry which is preliminary data.</text>
</comment>
<dbReference type="SMART" id="SM00184">
    <property type="entry name" value="RING"/>
    <property type="match status" value="1"/>
</dbReference>
<evidence type="ECO:0000256" key="4">
    <source>
        <dbReference type="ARBA" id="ARBA00022771"/>
    </source>
</evidence>
<dbReference type="GO" id="GO:0008270">
    <property type="term" value="F:zinc ion binding"/>
    <property type="evidence" value="ECO:0007669"/>
    <property type="project" value="UniProtKB-KW"/>
</dbReference>
<evidence type="ECO:0000256" key="3">
    <source>
        <dbReference type="ARBA" id="ARBA00022723"/>
    </source>
</evidence>
<dbReference type="Pfam" id="PF00097">
    <property type="entry name" value="zf-C3HC4"/>
    <property type="match status" value="1"/>
</dbReference>
<protein>
    <recommendedName>
        <fullName evidence="8">RING-type domain-containing protein</fullName>
    </recommendedName>
</protein>
<feature type="region of interest" description="Disordered" evidence="7">
    <location>
        <begin position="1"/>
        <end position="27"/>
    </location>
</feature>
<comment type="subcellular location">
    <subcellularLocation>
        <location evidence="1">Cytoplasm</location>
    </subcellularLocation>
</comment>
<feature type="compositionally biased region" description="Low complexity" evidence="7">
    <location>
        <begin position="506"/>
        <end position="518"/>
    </location>
</feature>
<evidence type="ECO:0000256" key="5">
    <source>
        <dbReference type="ARBA" id="ARBA00022833"/>
    </source>
</evidence>
<keyword evidence="10" id="KW-1185">Reference proteome</keyword>
<dbReference type="PANTHER" id="PTHR12983">
    <property type="entry name" value="RING FINGER 10 FAMILY MEMBER"/>
    <property type="match status" value="1"/>
</dbReference>
<feature type="compositionally biased region" description="Polar residues" evidence="7">
    <location>
        <begin position="105"/>
        <end position="139"/>
    </location>
</feature>
<dbReference type="AlphaFoldDB" id="A0A9Q0K0T7"/>
<dbReference type="EMBL" id="JAMYWD010000009">
    <property type="protein sequence ID" value="KAJ4959644.1"/>
    <property type="molecule type" value="Genomic_DNA"/>
</dbReference>
<dbReference type="InterPro" id="IPR017907">
    <property type="entry name" value="Znf_RING_CS"/>
</dbReference>
<keyword evidence="5" id="KW-0862">Zinc</keyword>
<dbReference type="Proteomes" id="UP001141806">
    <property type="component" value="Unassembled WGS sequence"/>
</dbReference>
<dbReference type="GO" id="GO:0045944">
    <property type="term" value="P:positive regulation of transcription by RNA polymerase II"/>
    <property type="evidence" value="ECO:0007669"/>
    <property type="project" value="TreeGrafter"/>
</dbReference>
<accession>A0A9Q0K0T7</accession>
<reference evidence="9" key="1">
    <citation type="journal article" date="2023" name="Plant J.">
        <title>The genome of the king protea, Protea cynaroides.</title>
        <authorList>
            <person name="Chang J."/>
            <person name="Duong T.A."/>
            <person name="Schoeman C."/>
            <person name="Ma X."/>
            <person name="Roodt D."/>
            <person name="Barker N."/>
            <person name="Li Z."/>
            <person name="Van de Peer Y."/>
            <person name="Mizrachi E."/>
        </authorList>
    </citation>
    <scope>NUCLEOTIDE SEQUENCE</scope>
    <source>
        <tissue evidence="9">Young leaves</tissue>
    </source>
</reference>
<dbReference type="InterPro" id="IPR001841">
    <property type="entry name" value="Znf_RING"/>
</dbReference>
<name>A0A9Q0K0T7_9MAGN</name>
<dbReference type="OrthoDB" id="302966at2759"/>
<feature type="compositionally biased region" description="Polar residues" evidence="7">
    <location>
        <begin position="150"/>
        <end position="162"/>
    </location>
</feature>
<keyword evidence="4 6" id="KW-0863">Zinc-finger</keyword>
<feature type="compositionally biased region" description="Basic and acidic residues" evidence="7">
    <location>
        <begin position="95"/>
        <end position="104"/>
    </location>
</feature>
<proteinExistence type="predicted"/>